<evidence type="ECO:0000313" key="4">
    <source>
        <dbReference type="Proteomes" id="UP000602198"/>
    </source>
</evidence>
<accession>A0ABS1M4V0</accession>
<dbReference type="Proteomes" id="UP000602198">
    <property type="component" value="Unassembled WGS sequence"/>
</dbReference>
<dbReference type="InterPro" id="IPR013538">
    <property type="entry name" value="ASHA1/2-like_C"/>
</dbReference>
<dbReference type="CDD" id="cd07826">
    <property type="entry name" value="SRPBCC_CalC_Aha1-like_9"/>
    <property type="match status" value="1"/>
</dbReference>
<protein>
    <submittedName>
        <fullName evidence="3">SRPBCC family protein</fullName>
    </submittedName>
</protein>
<reference evidence="3 4" key="1">
    <citation type="submission" date="2021-01" db="EMBL/GenBank/DDBJ databases">
        <title>WGS of actinomycetes isolated from Thailand.</title>
        <authorList>
            <person name="Thawai C."/>
        </authorList>
    </citation>
    <scope>NUCLEOTIDE SEQUENCE [LARGE SCALE GENOMIC DNA]</scope>
    <source>
        <strain evidence="3 4">LPG 2</strain>
    </source>
</reference>
<comment type="caution">
    <text evidence="3">The sequence shown here is derived from an EMBL/GenBank/DDBJ whole genome shotgun (WGS) entry which is preliminary data.</text>
</comment>
<organism evidence="3 4">
    <name type="scientific">Nocardia acididurans</name>
    <dbReference type="NCBI Taxonomy" id="2802282"/>
    <lineage>
        <taxon>Bacteria</taxon>
        <taxon>Bacillati</taxon>
        <taxon>Actinomycetota</taxon>
        <taxon>Actinomycetes</taxon>
        <taxon>Mycobacteriales</taxon>
        <taxon>Nocardiaceae</taxon>
        <taxon>Nocardia</taxon>
    </lineage>
</organism>
<dbReference type="SUPFAM" id="SSF55961">
    <property type="entry name" value="Bet v1-like"/>
    <property type="match status" value="1"/>
</dbReference>
<comment type="similarity">
    <text evidence="1">Belongs to the AHA1 family.</text>
</comment>
<feature type="domain" description="Activator of Hsp90 ATPase homologue 1/2-like C-terminal" evidence="2">
    <location>
        <begin position="24"/>
        <end position="152"/>
    </location>
</feature>
<name>A0ABS1M4V0_9NOCA</name>
<evidence type="ECO:0000313" key="3">
    <source>
        <dbReference type="EMBL" id="MBL1075229.1"/>
    </source>
</evidence>
<evidence type="ECO:0000259" key="2">
    <source>
        <dbReference type="Pfam" id="PF08327"/>
    </source>
</evidence>
<dbReference type="RefSeq" id="WP_201947022.1">
    <property type="nucleotide sequence ID" value="NZ_JAERRJ010000004.1"/>
</dbReference>
<dbReference type="Pfam" id="PF08327">
    <property type="entry name" value="AHSA1"/>
    <property type="match status" value="1"/>
</dbReference>
<evidence type="ECO:0000256" key="1">
    <source>
        <dbReference type="ARBA" id="ARBA00006817"/>
    </source>
</evidence>
<sequence length="157" mass="17378">MSNPETTYTAEPNSHVATVSAVIDAPKAAVYRAHTEIDLYLRWWGPRELTSKVEKFEPVTGGSWRISHVDPEGNEYGFRGVYHEVSADRIVHTFEFDGTPGHVSLETITFEEVDGKTKVTTLSVFQSVEDRDGMAQSGMEEFAPIGMAQLQEVAASL</sequence>
<dbReference type="Gene3D" id="3.30.530.20">
    <property type="match status" value="1"/>
</dbReference>
<proteinExistence type="inferred from homology"/>
<dbReference type="InterPro" id="IPR023393">
    <property type="entry name" value="START-like_dom_sf"/>
</dbReference>
<dbReference type="EMBL" id="JAERRJ010000004">
    <property type="protein sequence ID" value="MBL1075229.1"/>
    <property type="molecule type" value="Genomic_DNA"/>
</dbReference>
<keyword evidence="4" id="KW-1185">Reference proteome</keyword>
<gene>
    <name evidence="3" type="ORF">JK358_12580</name>
</gene>